<gene>
    <name evidence="1" type="ORF">PXEA_LOCUS18493</name>
</gene>
<dbReference type="Proteomes" id="UP000784294">
    <property type="component" value="Unassembled WGS sequence"/>
</dbReference>
<keyword evidence="2" id="KW-1185">Reference proteome</keyword>
<dbReference type="EMBL" id="CAAALY010071373">
    <property type="protein sequence ID" value="VEL25053.1"/>
    <property type="molecule type" value="Genomic_DNA"/>
</dbReference>
<proteinExistence type="predicted"/>
<reference evidence="1" key="1">
    <citation type="submission" date="2018-11" db="EMBL/GenBank/DDBJ databases">
        <authorList>
            <consortium name="Pathogen Informatics"/>
        </authorList>
    </citation>
    <scope>NUCLEOTIDE SEQUENCE</scope>
</reference>
<name>A0A3S5CP65_9PLAT</name>
<accession>A0A3S5CP65</accession>
<evidence type="ECO:0000313" key="2">
    <source>
        <dbReference type="Proteomes" id="UP000784294"/>
    </source>
</evidence>
<dbReference type="AlphaFoldDB" id="A0A3S5CP65"/>
<sequence length="225" mass="25170">MESPEQVDDLRLPDEQSSHVERRRSVCRAWPDWLMDEWMQQQQQLLEYLHPTYAPKDSEKAVCYDPSIWLSTGGGSFVLGAADVPTVVIEPEDHFSGRGFPFGEETVLPRAWPDWLMDEWMQQQQQLLEYLHPAYAPQDSEKAVCYDPSIWLSTGWGSIVLGATDVPTVVMEPGDHFSGLGFPERRTCLHGESGAGGRSQSAGRAELPCGEETVHLQGLARLVDG</sequence>
<evidence type="ECO:0000313" key="1">
    <source>
        <dbReference type="EMBL" id="VEL25053.1"/>
    </source>
</evidence>
<organism evidence="1 2">
    <name type="scientific">Protopolystoma xenopodis</name>
    <dbReference type="NCBI Taxonomy" id="117903"/>
    <lineage>
        <taxon>Eukaryota</taxon>
        <taxon>Metazoa</taxon>
        <taxon>Spiralia</taxon>
        <taxon>Lophotrochozoa</taxon>
        <taxon>Platyhelminthes</taxon>
        <taxon>Monogenea</taxon>
        <taxon>Polyopisthocotylea</taxon>
        <taxon>Polystomatidea</taxon>
        <taxon>Polystomatidae</taxon>
        <taxon>Protopolystoma</taxon>
    </lineage>
</organism>
<protein>
    <submittedName>
        <fullName evidence="1">Uncharacterized protein</fullName>
    </submittedName>
</protein>
<comment type="caution">
    <text evidence="1">The sequence shown here is derived from an EMBL/GenBank/DDBJ whole genome shotgun (WGS) entry which is preliminary data.</text>
</comment>